<protein>
    <submittedName>
        <fullName evidence="3">DUF3450 domain-containing protein</fullName>
    </submittedName>
</protein>
<dbReference type="Proteomes" id="UP001164472">
    <property type="component" value="Chromosome"/>
</dbReference>
<sequence>MRIQSVMLVAMLAGCGSAALKAATVDDSLSVVSKTNQSAIASQQRIDQMALQTQRMLEEYQQITLNTEYQNVYNYELKQLQQDQEAELESLQKQIDEINVTQLRIMPLMNSMADALEKFVVLDVPFRQEQRVNGVIQLKQHLRNPSLSLPDKYRLLLEAYQIENDYGRSVETYRDSLEVEGEMLSVEFLRVGRVALYYRTLDGATSAYWNRDTREWEVLPVAFNRNISDAIRVAGNQVAPQLLSLPMVMPE</sequence>
<dbReference type="PROSITE" id="PS51257">
    <property type="entry name" value="PROKAR_LIPOPROTEIN"/>
    <property type="match status" value="1"/>
</dbReference>
<feature type="chain" id="PRO_5038565333" evidence="2">
    <location>
        <begin position="23"/>
        <end position="251"/>
    </location>
</feature>
<keyword evidence="2" id="KW-0732">Signal</keyword>
<reference evidence="3" key="1">
    <citation type="submission" date="2022-07" db="EMBL/GenBank/DDBJ databases">
        <title>Alkalimarinus sp. nov., isolated from gut of a Alitta virens.</title>
        <authorList>
            <person name="Yang A.I."/>
            <person name="Shin N.-R."/>
        </authorList>
    </citation>
    <scope>NUCLEOTIDE SEQUENCE</scope>
    <source>
        <strain evidence="3">FA028</strain>
    </source>
</reference>
<name>A0A9E8HHU6_9ALTE</name>
<accession>A0A9E8HHU6</accession>
<keyword evidence="4" id="KW-1185">Reference proteome</keyword>
<dbReference type="EMBL" id="CP101527">
    <property type="protein sequence ID" value="UZW74940.1"/>
    <property type="molecule type" value="Genomic_DNA"/>
</dbReference>
<dbReference type="KEGG" id="asem:NNL22_18260"/>
<evidence type="ECO:0000313" key="4">
    <source>
        <dbReference type="Proteomes" id="UP001164472"/>
    </source>
</evidence>
<evidence type="ECO:0000313" key="3">
    <source>
        <dbReference type="EMBL" id="UZW74940.1"/>
    </source>
</evidence>
<dbReference type="RefSeq" id="WP_251810367.1">
    <property type="nucleotide sequence ID" value="NZ_CP101527.1"/>
</dbReference>
<evidence type="ECO:0000256" key="2">
    <source>
        <dbReference type="SAM" id="SignalP"/>
    </source>
</evidence>
<dbReference type="AlphaFoldDB" id="A0A9E8HHU6"/>
<feature type="signal peptide" evidence="2">
    <location>
        <begin position="1"/>
        <end position="22"/>
    </location>
</feature>
<dbReference type="PIRSF" id="PIRSF028069">
    <property type="entry name" value="UCP028069"/>
    <property type="match status" value="1"/>
</dbReference>
<gene>
    <name evidence="3" type="ORF">NNL22_18260</name>
</gene>
<evidence type="ECO:0000256" key="1">
    <source>
        <dbReference type="SAM" id="Coils"/>
    </source>
</evidence>
<feature type="coiled-coil region" evidence="1">
    <location>
        <begin position="74"/>
        <end position="101"/>
    </location>
</feature>
<proteinExistence type="predicted"/>
<keyword evidence="1" id="KW-0175">Coiled coil</keyword>
<dbReference type="InterPro" id="IPR016866">
    <property type="entry name" value="UCP028069"/>
</dbReference>
<organism evidence="3 4">
    <name type="scientific">Alkalimarinus sediminis</name>
    <dbReference type="NCBI Taxonomy" id="1632866"/>
    <lineage>
        <taxon>Bacteria</taxon>
        <taxon>Pseudomonadati</taxon>
        <taxon>Pseudomonadota</taxon>
        <taxon>Gammaproteobacteria</taxon>
        <taxon>Alteromonadales</taxon>
        <taxon>Alteromonadaceae</taxon>
        <taxon>Alkalimarinus</taxon>
    </lineage>
</organism>
<dbReference type="Pfam" id="PF11932">
    <property type="entry name" value="DUF3450"/>
    <property type="match status" value="1"/>
</dbReference>